<dbReference type="SMART" id="SM00487">
    <property type="entry name" value="DEXDc"/>
    <property type="match status" value="1"/>
</dbReference>
<dbReference type="PROSITE" id="PS51192">
    <property type="entry name" value="HELICASE_ATP_BIND_1"/>
    <property type="match status" value="1"/>
</dbReference>
<keyword evidence="2" id="KW-0863">Zinc-finger</keyword>
<feature type="domain" description="Helicase C-terminal" evidence="6">
    <location>
        <begin position="962"/>
        <end position="1120"/>
    </location>
</feature>
<dbReference type="EMBL" id="JBBNGS010000010">
    <property type="protein sequence ID" value="MEQ2637933.1"/>
    <property type="molecule type" value="Genomic_DNA"/>
</dbReference>
<dbReference type="Pfam" id="PF04434">
    <property type="entry name" value="SWIM"/>
    <property type="match status" value="1"/>
</dbReference>
<feature type="region of interest" description="Disordered" evidence="3">
    <location>
        <begin position="112"/>
        <end position="150"/>
    </location>
</feature>
<dbReference type="CDD" id="cd18793">
    <property type="entry name" value="SF2_C_SNF"/>
    <property type="match status" value="1"/>
</dbReference>
<dbReference type="InterPro" id="IPR000330">
    <property type="entry name" value="SNF2_N"/>
</dbReference>
<dbReference type="RefSeq" id="WP_349182544.1">
    <property type="nucleotide sequence ID" value="NZ_JBBNGS010000010.1"/>
</dbReference>
<dbReference type="CDD" id="cd18012">
    <property type="entry name" value="DEXQc_arch_SWI2_SNF2"/>
    <property type="match status" value="1"/>
</dbReference>
<dbReference type="Gene3D" id="3.40.50.10810">
    <property type="entry name" value="Tandem AAA-ATPase domain"/>
    <property type="match status" value="1"/>
</dbReference>
<dbReference type="Pfam" id="PF00271">
    <property type="entry name" value="Helicase_C"/>
    <property type="match status" value="1"/>
</dbReference>
<dbReference type="EMBL" id="JBBNGS010000010">
    <property type="protein sequence ID" value="MEQ2637944.1"/>
    <property type="molecule type" value="Genomic_DNA"/>
</dbReference>
<keyword evidence="2" id="KW-0862">Zinc</keyword>
<dbReference type="InterPro" id="IPR038718">
    <property type="entry name" value="SNF2-like_sf"/>
</dbReference>
<dbReference type="Pfam" id="PF00176">
    <property type="entry name" value="SNF2-rel_dom"/>
    <property type="match status" value="1"/>
</dbReference>
<dbReference type="SMART" id="SM00490">
    <property type="entry name" value="HELICc"/>
    <property type="match status" value="1"/>
</dbReference>
<dbReference type="Pfam" id="PF08455">
    <property type="entry name" value="SNF2_assoc"/>
    <property type="match status" value="1"/>
</dbReference>
<dbReference type="Gene3D" id="3.40.50.300">
    <property type="entry name" value="P-loop containing nucleotide triphosphate hydrolases"/>
    <property type="match status" value="1"/>
</dbReference>
<evidence type="ECO:0000259" key="4">
    <source>
        <dbReference type="PROSITE" id="PS50966"/>
    </source>
</evidence>
<dbReference type="InterPro" id="IPR001650">
    <property type="entry name" value="Helicase_C-like"/>
</dbReference>
<feature type="domain" description="Helicase ATP-binding" evidence="5">
    <location>
        <begin position="673"/>
        <end position="834"/>
    </location>
</feature>
<accession>A0ABV1IGC1</accession>
<evidence type="ECO:0000259" key="6">
    <source>
        <dbReference type="PROSITE" id="PS51194"/>
    </source>
</evidence>
<evidence type="ECO:0000259" key="5">
    <source>
        <dbReference type="PROSITE" id="PS51192"/>
    </source>
</evidence>
<dbReference type="PROSITE" id="PS51194">
    <property type="entry name" value="HELICASE_CTER"/>
    <property type="match status" value="1"/>
</dbReference>
<dbReference type="Proteomes" id="UP001478817">
    <property type="component" value="Unassembled WGS sequence"/>
</dbReference>
<keyword evidence="9" id="KW-1185">Reference proteome</keyword>
<evidence type="ECO:0000313" key="7">
    <source>
        <dbReference type="EMBL" id="MEQ2637933.1"/>
    </source>
</evidence>
<dbReference type="InterPro" id="IPR049730">
    <property type="entry name" value="SNF2/RAD54-like_C"/>
</dbReference>
<protein>
    <submittedName>
        <fullName evidence="8">SNF2-related protein</fullName>
    </submittedName>
</protein>
<dbReference type="SUPFAM" id="SSF52540">
    <property type="entry name" value="P-loop containing nucleoside triphosphate hydrolases"/>
    <property type="match status" value="2"/>
</dbReference>
<evidence type="ECO:0000313" key="9">
    <source>
        <dbReference type="Proteomes" id="UP001478817"/>
    </source>
</evidence>
<evidence type="ECO:0000256" key="3">
    <source>
        <dbReference type="SAM" id="MobiDB-lite"/>
    </source>
</evidence>
<evidence type="ECO:0000256" key="2">
    <source>
        <dbReference type="PROSITE-ProRule" id="PRU00325"/>
    </source>
</evidence>
<keyword evidence="2" id="KW-0479">Metal-binding</keyword>
<name>A0ABV1IGC1_9ACTN</name>
<dbReference type="InterPro" id="IPR014001">
    <property type="entry name" value="Helicase_ATP-bd"/>
</dbReference>
<dbReference type="InterPro" id="IPR007527">
    <property type="entry name" value="Znf_SWIM"/>
</dbReference>
<reference evidence="8 9" key="1">
    <citation type="submission" date="2024-04" db="EMBL/GenBank/DDBJ databases">
        <title>Human intestinal bacterial collection.</title>
        <authorList>
            <person name="Pauvert C."/>
            <person name="Hitch T.C.A."/>
            <person name="Clavel T."/>
        </authorList>
    </citation>
    <scope>NUCLEOTIDE SEQUENCE [LARGE SCALE GENOMIC DNA]</scope>
    <source>
        <strain evidence="8 9">CLA-AA-H197</strain>
    </source>
</reference>
<keyword evidence="1" id="KW-0378">Hydrolase</keyword>
<sequence length="1137" mass="121950">MADEKIIRALKAEAALDSTYSRAMRLARGKDVLPMAKRAGTVGSTVGLAGRVKGSDGSYYSVTVDLDVSAGEVLDYSCTCPAAARYPGMCKHEIALALVSLGDVPAGEGPDAAPRFACDSGRSRGADRPQSHASSGAAVERPTSEGMSVLLGRSTRQRLDEAAAARPLSASRRELARLEPTLCLPGRGSGEKNFLLKLSVARGAASYVVKSVTAFAQACREGAEVAYGKRLSVIHVPSAFDEASWRLAGLVTQIVESQVALDLRGTLNAMRAQAPARALALSDADAIRVLDVLQGQGVGVELSDGFFNVRGDDLQVSAGTPRPACTVTADAAGGLDVRLSPEVRVLLSGDACYVVDAARAQRTDEEFARKAAPVVSVLAAAGSSHVSSRDVGEFCRSVLPVLRAWCDLAAPASLDQMAPPAPSFRFRIGEKDGSVFCDAAVSYGDWSDAPGAPEAQGQPQRDLAAEYHVCDVLADYFPLGGAAPGEPDYRFGGDDEELLFRLLTDGLSELDGLGEVLLSERLRGIRVRPAPSLSVRATVKSDLLNVELGASGLTKEELVEYLDGFSRQQRYVRLTSGDLVRIGDNLKVAQELADGLGVSVEELAAGRAGLASARSLLIDALLERADGVRLERDAGFRRIVRDFGSYGDADIDVPAGLEATLRGYQEDGFRWLGTLERLGFGGILADDMGLGKTLQVIAHVLAQKEAGRGGCTLVVCPASLVYNWMSEISRFAPGLVAVAVLGTKAARRVLIGGHEGADVLVTSYDLLRRDVEEYAPLHLARVVLDEAQYIKNPKAQVTRAAKCLDADVRLALTGTPIENRLAELWSIFDFLMPGYLGTRDQFAKRYEGPVEAGEAEGQRLLQCAVGPFVLRRLKSEVLADLPEKTESVVMTQMGPKQKKLYLAHQDRIALQVQHMVRAGDPSGLGREKLKVLAELTRLRQICCDPRLCIEGYQDGSAKLETCLELLLQAVDAGHKVLVFSQFASMLDLLAARLSEAHLSYFQLTGQTSKEARERLVRRFQAGEADVFLVSLKVGGVGLNLTAADVVIHYDPWWNVAAQDQATDRAYRIGQRRDVSVMRLVVEGTVEEKIVRMQEAKRDLAASVLDGEEVRSLLLTRDDLLALLGAGGDDGADGRREG</sequence>
<dbReference type="InterPro" id="IPR013663">
    <property type="entry name" value="Helicase_SWF/SNF/SWI_bac"/>
</dbReference>
<dbReference type="PROSITE" id="PS50966">
    <property type="entry name" value="ZF_SWIM"/>
    <property type="match status" value="1"/>
</dbReference>
<dbReference type="InterPro" id="IPR027417">
    <property type="entry name" value="P-loop_NTPase"/>
</dbReference>
<proteinExistence type="predicted"/>
<feature type="compositionally biased region" description="Basic and acidic residues" evidence="3">
    <location>
        <begin position="121"/>
        <end position="130"/>
    </location>
</feature>
<gene>
    <name evidence="7" type="ORF">AAAT05_06195</name>
    <name evidence="8" type="ORF">AAAT05_06290</name>
</gene>
<comment type="caution">
    <text evidence="8">The sequence shown here is derived from an EMBL/GenBank/DDBJ whole genome shotgun (WGS) entry which is preliminary data.</text>
</comment>
<dbReference type="PANTHER" id="PTHR10799">
    <property type="entry name" value="SNF2/RAD54 HELICASE FAMILY"/>
    <property type="match status" value="1"/>
</dbReference>
<organism evidence="8 9">
    <name type="scientific">Paratractidigestivibacter faecalis</name>
    <dbReference type="NCBI Taxonomy" id="2292441"/>
    <lineage>
        <taxon>Bacteria</taxon>
        <taxon>Bacillati</taxon>
        <taxon>Actinomycetota</taxon>
        <taxon>Coriobacteriia</taxon>
        <taxon>Coriobacteriales</taxon>
        <taxon>Atopobiaceae</taxon>
        <taxon>Paratractidigestivibacter</taxon>
    </lineage>
</organism>
<feature type="domain" description="SWIM-type" evidence="4">
    <location>
        <begin position="60"/>
        <end position="101"/>
    </location>
</feature>
<evidence type="ECO:0000313" key="8">
    <source>
        <dbReference type="EMBL" id="MEQ2637944.1"/>
    </source>
</evidence>
<evidence type="ECO:0000256" key="1">
    <source>
        <dbReference type="ARBA" id="ARBA00022801"/>
    </source>
</evidence>